<feature type="transmembrane region" description="Helical" evidence="12">
    <location>
        <begin position="455"/>
        <end position="474"/>
    </location>
</feature>
<feature type="compositionally biased region" description="Polar residues" evidence="11">
    <location>
        <begin position="73"/>
        <end position="82"/>
    </location>
</feature>
<evidence type="ECO:0000256" key="9">
    <source>
        <dbReference type="ARBA" id="ARBA00023049"/>
    </source>
</evidence>
<feature type="compositionally biased region" description="Basic and acidic residues" evidence="11">
    <location>
        <begin position="59"/>
        <end position="70"/>
    </location>
</feature>
<evidence type="ECO:0000256" key="7">
    <source>
        <dbReference type="ARBA" id="ARBA00022833"/>
    </source>
</evidence>
<keyword evidence="6" id="KW-0378">Hydrolase</keyword>
<keyword evidence="9 15" id="KW-0482">Metalloprotease</keyword>
<keyword evidence="5 12" id="KW-0812">Transmembrane</keyword>
<evidence type="ECO:0000259" key="13">
    <source>
        <dbReference type="PROSITE" id="PS50106"/>
    </source>
</evidence>
<dbReference type="GO" id="GO:0004222">
    <property type="term" value="F:metalloendopeptidase activity"/>
    <property type="evidence" value="ECO:0007669"/>
    <property type="project" value="InterPro"/>
</dbReference>
<dbReference type="InterPro" id="IPR001478">
    <property type="entry name" value="PDZ"/>
</dbReference>
<dbReference type="InterPro" id="IPR004387">
    <property type="entry name" value="Pept_M50_Zn"/>
</dbReference>
<dbReference type="EMBL" id="GBEZ01023601">
    <property type="protein sequence ID" value="JAC63297.1"/>
    <property type="molecule type" value="Transcribed_RNA"/>
</dbReference>
<dbReference type="PANTHER" id="PTHR42837">
    <property type="entry name" value="REGULATOR OF SIGMA-E PROTEASE RSEP"/>
    <property type="match status" value="1"/>
</dbReference>
<dbReference type="EMBL" id="GBEZ01014662">
    <property type="protein sequence ID" value="JAC71427.1"/>
    <property type="molecule type" value="Transcribed_RNA"/>
</dbReference>
<dbReference type="AlphaFoldDB" id="A0A061RER1"/>
<evidence type="ECO:0000256" key="10">
    <source>
        <dbReference type="ARBA" id="ARBA00023136"/>
    </source>
</evidence>
<protein>
    <submittedName>
        <fullName evidence="15">Putative zinc metalloprotease</fullName>
    </submittedName>
</protein>
<dbReference type="NCBIfam" id="TIGR00054">
    <property type="entry name" value="RIP metalloprotease RseP"/>
    <property type="match status" value="1"/>
</dbReference>
<sequence length="482" mass="51327">MSNASRVIVAETIRGGCLRTTAVLSRSPCSTKPSRRISSHSNLKFSNIPIFHKSSKLQAMRDRDSRREGAQLETETPITGNSRPRKEKSEKSFKFHNFSKMLAAAALPALSATGGGIFGTGFDLSGPESVAEALGLLAIIVAVHEAGHFAAARLQGIHVKRFSIGFGPVVAKYQGPKVEYAVRALPLGGYVAFPDDDPESEYADDDPDLLKNRPISQRVIVISAGVIANFIFAFGILFAQVSTVGVGSPEFLPGVKVAEVIRSSAAERSGIRGGDIITAVNEAPLPADRAEVDRLVRQIKRSDGIPMSFRIERAGEAFKINAIPELAEDGYGRMGMQLVSNAKINRERARSPGEAAAKAFREELAMVRGVSKGLYQIFANFQQKSQEVSGPVAIVAVGAEVARNDASGLFQFAALVNVNLGVVNLLPLPGLDGGYLALAAVEAARGEKLKREVEGAIQGGGFLILLTSGVILILRDAVNLLN</sequence>
<evidence type="ECO:0000313" key="15">
    <source>
        <dbReference type="EMBL" id="JAC71427.1"/>
    </source>
</evidence>
<gene>
    <name evidence="15" type="ORF">TSPGSL018_1935</name>
    <name evidence="14" type="ORF">TSPGSL018_21010</name>
</gene>
<dbReference type="SUPFAM" id="SSF50156">
    <property type="entry name" value="PDZ domain-like"/>
    <property type="match status" value="1"/>
</dbReference>
<keyword evidence="8 12" id="KW-1133">Transmembrane helix</keyword>
<keyword evidence="7" id="KW-0862">Zinc</keyword>
<proteinExistence type="inferred from homology"/>
<evidence type="ECO:0000256" key="5">
    <source>
        <dbReference type="ARBA" id="ARBA00022692"/>
    </source>
</evidence>
<comment type="cofactor">
    <cofactor evidence="1">
        <name>Zn(2+)</name>
        <dbReference type="ChEBI" id="CHEBI:29105"/>
    </cofactor>
</comment>
<dbReference type="SMART" id="SM00228">
    <property type="entry name" value="PDZ"/>
    <property type="match status" value="1"/>
</dbReference>
<organism evidence="15">
    <name type="scientific">Tetraselmis sp. GSL018</name>
    <dbReference type="NCBI Taxonomy" id="582737"/>
    <lineage>
        <taxon>Eukaryota</taxon>
        <taxon>Viridiplantae</taxon>
        <taxon>Chlorophyta</taxon>
        <taxon>core chlorophytes</taxon>
        <taxon>Chlorodendrophyceae</taxon>
        <taxon>Chlorodendrales</taxon>
        <taxon>Chlorodendraceae</taxon>
        <taxon>Tetraselmis</taxon>
    </lineage>
</organism>
<dbReference type="InterPro" id="IPR036034">
    <property type="entry name" value="PDZ_sf"/>
</dbReference>
<dbReference type="CDD" id="cd06163">
    <property type="entry name" value="S2P-M50_PDZ_RseP-like"/>
    <property type="match status" value="1"/>
</dbReference>
<dbReference type="GO" id="GO:0016020">
    <property type="term" value="C:membrane"/>
    <property type="evidence" value="ECO:0007669"/>
    <property type="project" value="UniProtKB-SubCell"/>
</dbReference>
<name>A0A061RER1_9CHLO</name>
<feature type="region of interest" description="Disordered" evidence="11">
    <location>
        <begin position="56"/>
        <end position="90"/>
    </location>
</feature>
<dbReference type="Pfam" id="PF02163">
    <property type="entry name" value="Peptidase_M50"/>
    <property type="match status" value="1"/>
</dbReference>
<comment type="subcellular location">
    <subcellularLocation>
        <location evidence="2">Membrane</location>
        <topology evidence="2">Multi-pass membrane protein</topology>
    </subcellularLocation>
</comment>
<feature type="transmembrane region" description="Helical" evidence="12">
    <location>
        <begin position="219"/>
        <end position="239"/>
    </location>
</feature>
<evidence type="ECO:0000256" key="12">
    <source>
        <dbReference type="SAM" id="Phobius"/>
    </source>
</evidence>
<dbReference type="InterPro" id="IPR008915">
    <property type="entry name" value="Peptidase_M50"/>
</dbReference>
<evidence type="ECO:0000256" key="3">
    <source>
        <dbReference type="ARBA" id="ARBA00009989"/>
    </source>
</evidence>
<evidence type="ECO:0000256" key="2">
    <source>
        <dbReference type="ARBA" id="ARBA00004141"/>
    </source>
</evidence>
<dbReference type="PANTHER" id="PTHR42837:SF2">
    <property type="entry name" value="MEMBRANE METALLOPROTEASE ARASP2, CHLOROPLASTIC-RELATED"/>
    <property type="match status" value="1"/>
</dbReference>
<reference evidence="15" key="1">
    <citation type="submission" date="2014-05" db="EMBL/GenBank/DDBJ databases">
        <title>The transcriptome of the halophilic microalga Tetraselmis sp. GSL018 isolated from the Great Salt Lake, Utah.</title>
        <authorList>
            <person name="Jinkerson R.E."/>
            <person name="D'Adamo S."/>
            <person name="Posewitz M.C."/>
        </authorList>
    </citation>
    <scope>NUCLEOTIDE SEQUENCE</scope>
    <source>
        <strain evidence="15">GSL018</strain>
    </source>
</reference>
<evidence type="ECO:0000256" key="8">
    <source>
        <dbReference type="ARBA" id="ARBA00022989"/>
    </source>
</evidence>
<dbReference type="Gene3D" id="2.30.42.10">
    <property type="match status" value="1"/>
</dbReference>
<comment type="similarity">
    <text evidence="3">Belongs to the peptidase M50A family.</text>
</comment>
<evidence type="ECO:0000256" key="6">
    <source>
        <dbReference type="ARBA" id="ARBA00022801"/>
    </source>
</evidence>
<feature type="transmembrane region" description="Helical" evidence="12">
    <location>
        <begin position="101"/>
        <end position="122"/>
    </location>
</feature>
<accession>A0A061RER1</accession>
<feature type="domain" description="PDZ" evidence="13">
    <location>
        <begin position="219"/>
        <end position="302"/>
    </location>
</feature>
<feature type="transmembrane region" description="Helical" evidence="12">
    <location>
        <begin position="134"/>
        <end position="152"/>
    </location>
</feature>
<evidence type="ECO:0000256" key="1">
    <source>
        <dbReference type="ARBA" id="ARBA00001947"/>
    </source>
</evidence>
<keyword evidence="4 15" id="KW-0645">Protease</keyword>
<evidence type="ECO:0000313" key="14">
    <source>
        <dbReference type="EMBL" id="JAC63297.1"/>
    </source>
</evidence>
<keyword evidence="10 12" id="KW-0472">Membrane</keyword>
<evidence type="ECO:0000256" key="11">
    <source>
        <dbReference type="SAM" id="MobiDB-lite"/>
    </source>
</evidence>
<dbReference type="GO" id="GO:0006508">
    <property type="term" value="P:proteolysis"/>
    <property type="evidence" value="ECO:0007669"/>
    <property type="project" value="UniProtKB-KW"/>
</dbReference>
<dbReference type="PROSITE" id="PS50106">
    <property type="entry name" value="PDZ"/>
    <property type="match status" value="1"/>
</dbReference>
<evidence type="ECO:0000256" key="4">
    <source>
        <dbReference type="ARBA" id="ARBA00022670"/>
    </source>
</evidence>